<accession>K1RTL2</accession>
<evidence type="ECO:0000259" key="1">
    <source>
        <dbReference type="Pfam" id="PF13173"/>
    </source>
</evidence>
<name>K1RTL2_9ZZZZ</name>
<sequence>MDEGVREDHILVIDMESRKNREFKNPDYLLDWVEKMMIDYETYYIIIDEVQEVEDFVEVLSSLSVTE</sequence>
<feature type="domain" description="AAA" evidence="1">
    <location>
        <begin position="7"/>
        <end position="63"/>
    </location>
</feature>
<dbReference type="InterPro" id="IPR041682">
    <property type="entry name" value="AAA_14"/>
</dbReference>
<feature type="non-terminal residue" evidence="2">
    <location>
        <position position="67"/>
    </location>
</feature>
<reference evidence="2" key="1">
    <citation type="journal article" date="2013" name="Environ. Microbiol.">
        <title>Microbiota from the distal guts of lean and obese adolescents exhibit partial functional redundancy besides clear differences in community structure.</title>
        <authorList>
            <person name="Ferrer M."/>
            <person name="Ruiz A."/>
            <person name="Lanza F."/>
            <person name="Haange S.B."/>
            <person name="Oberbach A."/>
            <person name="Till H."/>
            <person name="Bargiela R."/>
            <person name="Campoy C."/>
            <person name="Segura M.T."/>
            <person name="Richter M."/>
            <person name="von Bergen M."/>
            <person name="Seifert J."/>
            <person name="Suarez A."/>
        </authorList>
    </citation>
    <scope>NUCLEOTIDE SEQUENCE</scope>
</reference>
<evidence type="ECO:0000313" key="2">
    <source>
        <dbReference type="EMBL" id="EKC48743.1"/>
    </source>
</evidence>
<dbReference type="Pfam" id="PF13173">
    <property type="entry name" value="AAA_14"/>
    <property type="match status" value="1"/>
</dbReference>
<organism evidence="2">
    <name type="scientific">human gut metagenome</name>
    <dbReference type="NCBI Taxonomy" id="408170"/>
    <lineage>
        <taxon>unclassified sequences</taxon>
        <taxon>metagenomes</taxon>
        <taxon>organismal metagenomes</taxon>
    </lineage>
</organism>
<comment type="caution">
    <text evidence="2">The sequence shown here is derived from an EMBL/GenBank/DDBJ whole genome shotgun (WGS) entry which is preliminary data.</text>
</comment>
<dbReference type="AlphaFoldDB" id="K1RTL2"/>
<dbReference type="EMBL" id="AJWY01012867">
    <property type="protein sequence ID" value="EKC48743.1"/>
    <property type="molecule type" value="Genomic_DNA"/>
</dbReference>
<gene>
    <name evidence="2" type="ORF">LEA_18740</name>
</gene>
<proteinExistence type="predicted"/>
<protein>
    <recommendedName>
        <fullName evidence="1">AAA domain-containing protein</fullName>
    </recommendedName>
</protein>